<evidence type="ECO:0000313" key="3">
    <source>
        <dbReference type="Proteomes" id="UP000006352"/>
    </source>
</evidence>
<dbReference type="OrthoDB" id="7318948at2759"/>
<gene>
    <name evidence="2" type="ORF">FIBRA_01027</name>
</gene>
<evidence type="ECO:0000256" key="1">
    <source>
        <dbReference type="SAM" id="MobiDB-lite"/>
    </source>
</evidence>
<accession>J4G0R4</accession>
<keyword evidence="3" id="KW-1185">Reference proteome</keyword>
<feature type="compositionally biased region" description="Acidic residues" evidence="1">
    <location>
        <begin position="155"/>
        <end position="167"/>
    </location>
</feature>
<dbReference type="GeneID" id="24093929"/>
<organism evidence="2 3">
    <name type="scientific">Fibroporia radiculosa</name>
    <dbReference type="NCBI Taxonomy" id="599839"/>
    <lineage>
        <taxon>Eukaryota</taxon>
        <taxon>Fungi</taxon>
        <taxon>Dikarya</taxon>
        <taxon>Basidiomycota</taxon>
        <taxon>Agaricomycotina</taxon>
        <taxon>Agaricomycetes</taxon>
        <taxon>Polyporales</taxon>
        <taxon>Fibroporiaceae</taxon>
        <taxon>Fibroporia</taxon>
    </lineage>
</organism>
<dbReference type="EMBL" id="HE796911">
    <property type="protein sequence ID" value="CCL99018.1"/>
    <property type="molecule type" value="Genomic_DNA"/>
</dbReference>
<evidence type="ECO:0000313" key="2">
    <source>
        <dbReference type="EMBL" id="CCL99018.1"/>
    </source>
</evidence>
<dbReference type="InParanoid" id="J4G0R4"/>
<dbReference type="AlphaFoldDB" id="J4G0R4"/>
<proteinExistence type="predicted"/>
<feature type="region of interest" description="Disordered" evidence="1">
    <location>
        <begin position="122"/>
        <end position="175"/>
    </location>
</feature>
<dbReference type="RefSeq" id="XP_012178301.1">
    <property type="nucleotide sequence ID" value="XM_012322911.1"/>
</dbReference>
<reference evidence="2 3" key="1">
    <citation type="journal article" date="2012" name="Appl. Environ. Microbiol.">
        <title>Short-read sequencing for genomic analysis of the brown rot fungus Fibroporia radiculosa.</title>
        <authorList>
            <person name="Tang J.D."/>
            <person name="Perkins A.D."/>
            <person name="Sonstegard T.S."/>
            <person name="Schroeder S.G."/>
            <person name="Burgess S.C."/>
            <person name="Diehl S.V."/>
        </authorList>
    </citation>
    <scope>NUCLEOTIDE SEQUENCE [LARGE SCALE GENOMIC DNA]</scope>
    <source>
        <strain evidence="2 3">TFFH 294</strain>
    </source>
</reference>
<dbReference type="Proteomes" id="UP000006352">
    <property type="component" value="Unassembled WGS sequence"/>
</dbReference>
<dbReference type="HOGENOM" id="CLU_1189939_0_0_1"/>
<protein>
    <submittedName>
        <fullName evidence="2">Uncharacterized protein</fullName>
    </submittedName>
</protein>
<sequence length="233" mass="26249">MRRNCSPKREVIYEENGTIVVWQWLGFNRYLPPGKTMQKLMRGCASDYRNSESFKVLSAYNLPTDTPNVAIYTSVDHDPLAFIPMGKFIRIVNITRFQPRRPPGFPVDDEVVKLARRMHLDDNPVEQLRTDEPQGDRGLQDEEEADNEQLHPESAEEEAYGDGENEESPSPQPSILLTNLFDSVSGWDIDLAAIPESKRAEFPKIGLCEVAPSGNLVLGVGAKSTLYIWRLSG</sequence>
<feature type="compositionally biased region" description="Basic and acidic residues" evidence="1">
    <location>
        <begin position="122"/>
        <end position="140"/>
    </location>
</feature>
<name>J4G0R4_9APHY</name>